<dbReference type="SMART" id="SM00233">
    <property type="entry name" value="PH"/>
    <property type="match status" value="1"/>
</dbReference>
<feature type="compositionally biased region" description="Low complexity" evidence="1">
    <location>
        <begin position="1045"/>
        <end position="1054"/>
    </location>
</feature>
<dbReference type="SMART" id="SM00222">
    <property type="entry name" value="Sec7"/>
    <property type="match status" value="1"/>
</dbReference>
<evidence type="ECO:0000259" key="3">
    <source>
        <dbReference type="PROSITE" id="PS50190"/>
    </source>
</evidence>
<feature type="compositionally biased region" description="Basic and acidic residues" evidence="1">
    <location>
        <begin position="9"/>
        <end position="20"/>
    </location>
</feature>
<feature type="compositionally biased region" description="Basic and acidic residues" evidence="1">
    <location>
        <begin position="197"/>
        <end position="224"/>
    </location>
</feature>
<dbReference type="EMBL" id="CP089276">
    <property type="protein sequence ID" value="USP77666.1"/>
    <property type="molecule type" value="Genomic_DNA"/>
</dbReference>
<feature type="region of interest" description="Disordered" evidence="1">
    <location>
        <begin position="1026"/>
        <end position="1433"/>
    </location>
</feature>
<dbReference type="InterPro" id="IPR000904">
    <property type="entry name" value="Sec7_dom"/>
</dbReference>
<dbReference type="PROSITE" id="PS50190">
    <property type="entry name" value="SEC7"/>
    <property type="match status" value="1"/>
</dbReference>
<feature type="domain" description="SEC7" evidence="3">
    <location>
        <begin position="459"/>
        <end position="640"/>
    </location>
</feature>
<feature type="compositionally biased region" description="Polar residues" evidence="1">
    <location>
        <begin position="1064"/>
        <end position="1075"/>
    </location>
</feature>
<feature type="compositionally biased region" description="Polar residues" evidence="1">
    <location>
        <begin position="358"/>
        <end position="384"/>
    </location>
</feature>
<feature type="region of interest" description="Disordered" evidence="1">
    <location>
        <begin position="1"/>
        <end position="343"/>
    </location>
</feature>
<dbReference type="PANTHER" id="PTHR10663">
    <property type="entry name" value="GUANYL-NUCLEOTIDE EXCHANGE FACTOR"/>
    <property type="match status" value="1"/>
</dbReference>
<evidence type="ECO:0000256" key="1">
    <source>
        <dbReference type="SAM" id="MobiDB-lite"/>
    </source>
</evidence>
<dbReference type="PANTHER" id="PTHR10663:SF405">
    <property type="entry name" value="ARF GUANINE NUCLEOTIDE EXCHANGE FACTOR SYT1"/>
    <property type="match status" value="1"/>
</dbReference>
<dbReference type="CDD" id="cd00171">
    <property type="entry name" value="Sec7"/>
    <property type="match status" value="1"/>
</dbReference>
<evidence type="ECO:0000313" key="4">
    <source>
        <dbReference type="EMBL" id="USP77666.1"/>
    </source>
</evidence>
<dbReference type="InterPro" id="IPR023394">
    <property type="entry name" value="Sec7_C_sf"/>
</dbReference>
<dbReference type="Pfam" id="PF01369">
    <property type="entry name" value="Sec7"/>
    <property type="match status" value="1"/>
</dbReference>
<feature type="compositionally biased region" description="Basic residues" evidence="1">
    <location>
        <begin position="1230"/>
        <end position="1240"/>
    </location>
</feature>
<reference evidence="4" key="1">
    <citation type="submission" date="2021-12" db="EMBL/GenBank/DDBJ databases">
        <title>Curvularia clavata genome.</title>
        <authorList>
            <person name="Cao Y."/>
        </authorList>
    </citation>
    <scope>NUCLEOTIDE SEQUENCE</scope>
    <source>
        <strain evidence="4">Yc1106</strain>
    </source>
</reference>
<feature type="compositionally biased region" description="Polar residues" evidence="1">
    <location>
        <begin position="1424"/>
        <end position="1433"/>
    </location>
</feature>
<dbReference type="InterPro" id="IPR011993">
    <property type="entry name" value="PH-like_dom_sf"/>
</dbReference>
<feature type="compositionally biased region" description="Basic and acidic residues" evidence="1">
    <location>
        <begin position="28"/>
        <end position="38"/>
    </location>
</feature>
<dbReference type="PROSITE" id="PS50003">
    <property type="entry name" value="PH_DOMAIN"/>
    <property type="match status" value="1"/>
</dbReference>
<evidence type="ECO:0000259" key="2">
    <source>
        <dbReference type="PROSITE" id="PS50003"/>
    </source>
</evidence>
<gene>
    <name evidence="4" type="ORF">yc1106_04940</name>
</gene>
<dbReference type="InterPro" id="IPR035999">
    <property type="entry name" value="Sec7_dom_sf"/>
</dbReference>
<accession>A0A9Q8Z785</accession>
<dbReference type="GO" id="GO:0032012">
    <property type="term" value="P:regulation of ARF protein signal transduction"/>
    <property type="evidence" value="ECO:0007669"/>
    <property type="project" value="InterPro"/>
</dbReference>
<dbReference type="VEuPathDB" id="FungiDB:yc1106_04940"/>
<dbReference type="InterPro" id="IPR001849">
    <property type="entry name" value="PH_domain"/>
</dbReference>
<dbReference type="SUPFAM" id="SSF48425">
    <property type="entry name" value="Sec7 domain"/>
    <property type="match status" value="1"/>
</dbReference>
<feature type="domain" description="PH" evidence="2">
    <location>
        <begin position="757"/>
        <end position="884"/>
    </location>
</feature>
<protein>
    <recommendedName>
        <fullName evidence="6">Protein transport protein sec73</fullName>
    </recommendedName>
</protein>
<keyword evidence="5" id="KW-1185">Reference proteome</keyword>
<feature type="compositionally biased region" description="Polar residues" evidence="1">
    <location>
        <begin position="916"/>
        <end position="925"/>
    </location>
</feature>
<dbReference type="GO" id="GO:0005085">
    <property type="term" value="F:guanyl-nucleotide exchange factor activity"/>
    <property type="evidence" value="ECO:0007669"/>
    <property type="project" value="InterPro"/>
</dbReference>
<feature type="region of interest" description="Disordered" evidence="1">
    <location>
        <begin position="358"/>
        <end position="457"/>
    </location>
</feature>
<dbReference type="Gene3D" id="2.30.29.30">
    <property type="entry name" value="Pleckstrin-homology domain (PH domain)/Phosphotyrosine-binding domain (PTB)"/>
    <property type="match status" value="1"/>
</dbReference>
<dbReference type="OrthoDB" id="430364at2759"/>
<dbReference type="SUPFAM" id="SSF50729">
    <property type="entry name" value="PH domain-like"/>
    <property type="match status" value="1"/>
</dbReference>
<dbReference type="Proteomes" id="UP001056012">
    <property type="component" value="Chromosome 3"/>
</dbReference>
<feature type="compositionally biased region" description="Polar residues" evidence="1">
    <location>
        <begin position="1110"/>
        <end position="1120"/>
    </location>
</feature>
<feature type="compositionally biased region" description="Basic and acidic residues" evidence="1">
    <location>
        <begin position="105"/>
        <end position="118"/>
    </location>
</feature>
<name>A0A9Q8Z785_CURCL</name>
<feature type="compositionally biased region" description="Low complexity" evidence="1">
    <location>
        <begin position="126"/>
        <end position="141"/>
    </location>
</feature>
<feature type="compositionally biased region" description="Low complexity" evidence="1">
    <location>
        <begin position="238"/>
        <end position="252"/>
    </location>
</feature>
<sequence length="1433" mass="157518">MPLRSIRPNRSDRDLKRRSTLDPAGLFRRADKDSRFNKSSENLEPARVAASEDGYRPTSSDMARPSTAYDDDPPPSPPVQQHTPNTRRFSLMRFRHASDSQLSARAKEHAHQHDHDDAPPVPAVPATPATPAIITTAPTVTDQEDDAKPTPTPKRSRMQQLALRRRSFDPSLAEKPITLRKSMERKRRPLGFGKGNTAHDDHSDPSIHSRQRRPDMLADPRESVESTSSLAPPATRASESSRSDGSSGGHVSFENPQRPSHPPRTGTGRFTFGRRKQRASLFPLPAKVEPPQFPDTAPATPRASTGGRSSVSTHHSPSDSPPLTARRVEDGESGPQTSPVPLPPQVALAVGALNLASPGSGTLLRNDSYRSTRSAHSSGNTNAPTRLGLRGRSSTMGSYDARSEDAGSPTPPGGPSGRTSISTAGRSSFSNLFGLGSRFRQNSEPHSPRHGASAHSFLGNSALSSHQNSMNISRETLILPEREEGETPGRYLERIEANNFDKSVVASYLSKTDDPFLLAVLRSYMRKFAFFGDPIDMAIRKLLMQVELPKETQQIDRVLQGFADRYHECNPGIYINTDKAYFISFSIIILHTDFFNKNNKRKMQRPDYIKNSSCEGVSADVLGCFYDNIVYTPFIHIDDEVDLKNITLKKSKRTAVLKGPINDPARKAAKEPIDPYTLIFEGKLDALRPTIRDVMQLDDPYNYTGTAATLDTKNIYKLFSRYGVIQIVSSRSRPEAFMSEAAQENPLGTSVGIVEMPVTKVGILWRKDTKKKKARSPWQEWGAVLTRSGLSLFRNSTWTRNLMSQHEQHLKRGESGPVIFQPALPDFKQDHVIPMDGAVALVDNTYKKHKNAFVMFSKAGEETFLADSEKDLNEWLGVLNYTAAFETLGVSSRGMMGGLYEGQKNRGMRRLESSHSTRTVPTSTDEVPIQSGKIDSQFAQQQMNARKDLMQVRISESEDRLTSAIKELEARLRDARHLQILAPIQPKTREHIIHAAGVLSAKLKWTRIEIWRMKCHRDILAQELEDERQGAMDRQAQPDRSPEVQQPQPSPQQSHRASKLNGLSRLTSKTSSLASGNKPPPSPGLSIRPGTKSSRETEFGGGEDAFKTPPETSRQSSPNDPSGHFHAAPFSISPTTSDRRSSFASSSARSPSYNLGHRPSVSTTGDGTAESDDDSDSENGSHYATPPPGEAANLDPKSIEISPTDTTRPEAVLDSDGDQALAALAGSPRSHNRQRRSLHRTLRESRGSSSHRRGHKSRDSASTITSDTTESEGLARGKGSFTVHGKKASVIQFGPDWQNMTAEERLKTKKQLQEAAGTASADEKDGSIASSGAGAPVWSPGSDNNDPFAIRKLSADTTRQRHVSSQTITPANFRESFKIEESDSDSAPSDMSDIAEESTPHQRSPDDQHATKAKSPIDEHIERSTQSPVTTAT</sequence>
<feature type="region of interest" description="Disordered" evidence="1">
    <location>
        <begin position="906"/>
        <end position="928"/>
    </location>
</feature>
<organism evidence="4 5">
    <name type="scientific">Curvularia clavata</name>
    <dbReference type="NCBI Taxonomy" id="95742"/>
    <lineage>
        <taxon>Eukaryota</taxon>
        <taxon>Fungi</taxon>
        <taxon>Dikarya</taxon>
        <taxon>Ascomycota</taxon>
        <taxon>Pezizomycotina</taxon>
        <taxon>Dothideomycetes</taxon>
        <taxon>Pleosporomycetidae</taxon>
        <taxon>Pleosporales</taxon>
        <taxon>Pleosporineae</taxon>
        <taxon>Pleosporaceae</taxon>
        <taxon>Curvularia</taxon>
    </lineage>
</organism>
<feature type="compositionally biased region" description="Low complexity" evidence="1">
    <location>
        <begin position="1142"/>
        <end position="1152"/>
    </location>
</feature>
<evidence type="ECO:0008006" key="6">
    <source>
        <dbReference type="Google" id="ProtNLM"/>
    </source>
</evidence>
<evidence type="ECO:0000313" key="5">
    <source>
        <dbReference type="Proteomes" id="UP001056012"/>
    </source>
</evidence>
<proteinExistence type="predicted"/>
<feature type="compositionally biased region" description="Basic and acidic residues" evidence="1">
    <location>
        <begin position="1027"/>
        <end position="1042"/>
    </location>
</feature>
<dbReference type="Gene3D" id="1.10.1000.11">
    <property type="entry name" value="Arf Nucleotide-binding Site Opener,domain 2"/>
    <property type="match status" value="1"/>
</dbReference>
<dbReference type="CDD" id="cd00821">
    <property type="entry name" value="PH"/>
    <property type="match status" value="1"/>
</dbReference>
<feature type="compositionally biased region" description="Basic and acidic residues" evidence="1">
    <location>
        <begin position="1398"/>
        <end position="1423"/>
    </location>
</feature>
<feature type="compositionally biased region" description="Polar residues" evidence="1">
    <location>
        <begin position="79"/>
        <end position="88"/>
    </location>
</feature>